<dbReference type="PIRSF" id="PIRSF006488">
    <property type="entry name" value="Exonuc_VII_S"/>
    <property type="match status" value="1"/>
</dbReference>
<keyword evidence="5 6" id="KW-0269">Exonuclease</keyword>
<dbReference type="Gene3D" id="1.10.287.1040">
    <property type="entry name" value="Exonuclease VII, small subunit"/>
    <property type="match status" value="1"/>
</dbReference>
<reference evidence="7 8" key="1">
    <citation type="submission" date="2011-10" db="EMBL/GenBank/DDBJ databases">
        <title>The Noncontiguous Finished genome of Thermanaerovibrio velox DSM 12556.</title>
        <authorList>
            <consortium name="US DOE Joint Genome Institute (JGI-PGF)"/>
            <person name="Lucas S."/>
            <person name="Copeland A."/>
            <person name="Lapidus A."/>
            <person name="Glavina del Rio T."/>
            <person name="Dalin E."/>
            <person name="Tice H."/>
            <person name="Bruce D."/>
            <person name="Goodwin L."/>
            <person name="Pitluck S."/>
            <person name="Peters L."/>
            <person name="Mikhailova N."/>
            <person name="Teshima H."/>
            <person name="Kyrpides N."/>
            <person name="Mavromatis K."/>
            <person name="Ivanova N."/>
            <person name="Markowitz V."/>
            <person name="Cheng J.-F."/>
            <person name="Hugenholtz P."/>
            <person name="Woyke T."/>
            <person name="Wu D."/>
            <person name="Spring S."/>
            <person name="Brambilla E.-M."/>
            <person name="Klenk H.-P."/>
            <person name="Eisen J.A."/>
        </authorList>
    </citation>
    <scope>NUCLEOTIDE SEQUENCE [LARGE SCALE GENOMIC DNA]</scope>
    <source>
        <strain evidence="7 8">DSM 12556</strain>
    </source>
</reference>
<dbReference type="eggNOG" id="COG1722">
    <property type="taxonomic scope" value="Bacteria"/>
</dbReference>
<name>H0URU3_9BACT</name>
<dbReference type="PANTHER" id="PTHR34137:SF1">
    <property type="entry name" value="EXODEOXYRIBONUCLEASE 7 SMALL SUBUNIT"/>
    <property type="match status" value="1"/>
</dbReference>
<dbReference type="GO" id="GO:0008855">
    <property type="term" value="F:exodeoxyribonuclease VII activity"/>
    <property type="evidence" value="ECO:0007669"/>
    <property type="project" value="UniProtKB-UniRule"/>
</dbReference>
<dbReference type="GO" id="GO:0009318">
    <property type="term" value="C:exodeoxyribonuclease VII complex"/>
    <property type="evidence" value="ECO:0007669"/>
    <property type="project" value="UniProtKB-UniRule"/>
</dbReference>
<evidence type="ECO:0000256" key="6">
    <source>
        <dbReference type="HAMAP-Rule" id="MF_00337"/>
    </source>
</evidence>
<keyword evidence="8" id="KW-1185">Reference proteome</keyword>
<dbReference type="NCBIfam" id="TIGR01280">
    <property type="entry name" value="xseB"/>
    <property type="match status" value="1"/>
</dbReference>
<keyword evidence="2 6" id="KW-0963">Cytoplasm</keyword>
<dbReference type="InterPro" id="IPR003761">
    <property type="entry name" value="Exonuc_VII_S"/>
</dbReference>
<keyword evidence="4 6" id="KW-0378">Hydrolase</keyword>
<protein>
    <recommendedName>
        <fullName evidence="6">Exodeoxyribonuclease 7 small subunit</fullName>
        <ecNumber evidence="6">3.1.11.6</ecNumber>
    </recommendedName>
    <alternativeName>
        <fullName evidence="6">Exodeoxyribonuclease VII small subunit</fullName>
        <shortName evidence="6">Exonuclease VII small subunit</shortName>
    </alternativeName>
</protein>
<dbReference type="PANTHER" id="PTHR34137">
    <property type="entry name" value="EXODEOXYRIBONUCLEASE 7 SMALL SUBUNIT"/>
    <property type="match status" value="1"/>
</dbReference>
<keyword evidence="3 6" id="KW-0540">Nuclease</keyword>
<dbReference type="Pfam" id="PF02609">
    <property type="entry name" value="Exonuc_VII_S"/>
    <property type="match status" value="1"/>
</dbReference>
<dbReference type="AlphaFoldDB" id="H0URU3"/>
<comment type="subcellular location">
    <subcellularLocation>
        <location evidence="6">Cytoplasm</location>
    </subcellularLocation>
</comment>
<dbReference type="InterPro" id="IPR037004">
    <property type="entry name" value="Exonuc_VII_ssu_sf"/>
</dbReference>
<evidence type="ECO:0000256" key="3">
    <source>
        <dbReference type="ARBA" id="ARBA00022722"/>
    </source>
</evidence>
<comment type="function">
    <text evidence="6">Bidirectionally degrades single-stranded DNA into large acid-insoluble oligonucleotides, which are then degraded further into small acid-soluble oligonucleotides.</text>
</comment>
<dbReference type="GO" id="GO:0006308">
    <property type="term" value="P:DNA catabolic process"/>
    <property type="evidence" value="ECO:0007669"/>
    <property type="project" value="UniProtKB-UniRule"/>
</dbReference>
<comment type="catalytic activity">
    <reaction evidence="6">
        <text>Exonucleolytic cleavage in either 5'- to 3'- or 3'- to 5'-direction to yield nucleoside 5'-phosphates.</text>
        <dbReference type="EC" id="3.1.11.6"/>
    </reaction>
</comment>
<gene>
    <name evidence="6" type="primary">xseB</name>
    <name evidence="7" type="ORF">TheveDRAFT_0896</name>
</gene>
<sequence>MSFTEDLSKLEVIVARLERDDLPLEEALNVYEEGVIIARRCFEFLQDARRRIDILSEDGTEKPLNL</sequence>
<organism evidence="7 8">
    <name type="scientific">Thermanaerovibrio velox DSM 12556</name>
    <dbReference type="NCBI Taxonomy" id="926567"/>
    <lineage>
        <taxon>Bacteria</taxon>
        <taxon>Thermotogati</taxon>
        <taxon>Synergistota</taxon>
        <taxon>Synergistia</taxon>
        <taxon>Synergistales</taxon>
        <taxon>Synergistaceae</taxon>
        <taxon>Thermanaerovibrio</taxon>
    </lineage>
</organism>
<proteinExistence type="inferred from homology"/>
<evidence type="ECO:0000313" key="8">
    <source>
        <dbReference type="Proteomes" id="UP000005730"/>
    </source>
</evidence>
<accession>H0URU3</accession>
<dbReference type="HAMAP" id="MF_00337">
    <property type="entry name" value="Exonuc_7_S"/>
    <property type="match status" value="1"/>
</dbReference>
<evidence type="ECO:0000256" key="4">
    <source>
        <dbReference type="ARBA" id="ARBA00022801"/>
    </source>
</evidence>
<evidence type="ECO:0000256" key="2">
    <source>
        <dbReference type="ARBA" id="ARBA00022490"/>
    </source>
</evidence>
<dbReference type="EC" id="3.1.11.6" evidence="6"/>
<dbReference type="STRING" id="926567.TheveDRAFT_0896"/>
<evidence type="ECO:0000256" key="5">
    <source>
        <dbReference type="ARBA" id="ARBA00022839"/>
    </source>
</evidence>
<comment type="similarity">
    <text evidence="1 6">Belongs to the XseB family.</text>
</comment>
<dbReference type="GO" id="GO:0005829">
    <property type="term" value="C:cytosol"/>
    <property type="evidence" value="ECO:0007669"/>
    <property type="project" value="TreeGrafter"/>
</dbReference>
<dbReference type="OrthoDB" id="5993at2"/>
<dbReference type="HOGENOM" id="CLU_145918_3_2_0"/>
<dbReference type="SUPFAM" id="SSF116842">
    <property type="entry name" value="XseB-like"/>
    <property type="match status" value="1"/>
</dbReference>
<comment type="subunit">
    <text evidence="6">Heterooligomer composed of large and small subunits.</text>
</comment>
<evidence type="ECO:0000256" key="1">
    <source>
        <dbReference type="ARBA" id="ARBA00009998"/>
    </source>
</evidence>
<dbReference type="EMBL" id="CM001377">
    <property type="protein sequence ID" value="EHM10032.1"/>
    <property type="molecule type" value="Genomic_DNA"/>
</dbReference>
<evidence type="ECO:0000313" key="7">
    <source>
        <dbReference type="EMBL" id="EHM10032.1"/>
    </source>
</evidence>
<dbReference type="RefSeq" id="WP_006583526.1">
    <property type="nucleotide sequence ID" value="NZ_CM001377.1"/>
</dbReference>
<dbReference type="Proteomes" id="UP000005730">
    <property type="component" value="Chromosome"/>
</dbReference>